<comment type="caution">
    <text evidence="1">The sequence shown here is derived from an EMBL/GenBank/DDBJ whole genome shotgun (WGS) entry which is preliminary data.</text>
</comment>
<proteinExistence type="predicted"/>
<protein>
    <submittedName>
        <fullName evidence="1">Uncharacterized protein</fullName>
    </submittedName>
</protein>
<gene>
    <name evidence="1" type="ORF">P3X46_033838</name>
</gene>
<evidence type="ECO:0000313" key="1">
    <source>
        <dbReference type="EMBL" id="KAJ9131034.1"/>
    </source>
</evidence>
<sequence length="73" mass="9060">MERLVLIRTQEESFVIIVMSLAIQNIIVRSFRGKISDHRWQIWQQRILRYLPLRKLFWYLQKILHSFPSIRHL</sequence>
<dbReference type="EMBL" id="JARPOI010000031">
    <property type="protein sequence ID" value="KAJ9131034.1"/>
    <property type="molecule type" value="Genomic_DNA"/>
</dbReference>
<dbReference type="Proteomes" id="UP001174677">
    <property type="component" value="Unassembled WGS sequence"/>
</dbReference>
<name>A0ABQ9KC06_HEVBR</name>
<keyword evidence="2" id="KW-1185">Reference proteome</keyword>
<accession>A0ABQ9KC06</accession>
<evidence type="ECO:0000313" key="2">
    <source>
        <dbReference type="Proteomes" id="UP001174677"/>
    </source>
</evidence>
<organism evidence="1 2">
    <name type="scientific">Hevea brasiliensis</name>
    <name type="common">Para rubber tree</name>
    <name type="synonym">Siphonia brasiliensis</name>
    <dbReference type="NCBI Taxonomy" id="3981"/>
    <lineage>
        <taxon>Eukaryota</taxon>
        <taxon>Viridiplantae</taxon>
        <taxon>Streptophyta</taxon>
        <taxon>Embryophyta</taxon>
        <taxon>Tracheophyta</taxon>
        <taxon>Spermatophyta</taxon>
        <taxon>Magnoliopsida</taxon>
        <taxon>eudicotyledons</taxon>
        <taxon>Gunneridae</taxon>
        <taxon>Pentapetalae</taxon>
        <taxon>rosids</taxon>
        <taxon>fabids</taxon>
        <taxon>Malpighiales</taxon>
        <taxon>Euphorbiaceae</taxon>
        <taxon>Crotonoideae</taxon>
        <taxon>Micrandreae</taxon>
        <taxon>Hevea</taxon>
    </lineage>
</organism>
<reference evidence="1 2" key="1">
    <citation type="journal article" date="2023" name="Plant Biotechnol. J.">
        <title>Chromosome-level wild Hevea brasiliensis genome provides new tools for genomic-assisted breeding and valuable loci to elevate rubber yield.</title>
        <authorList>
            <person name="Cheng H."/>
            <person name="Song X."/>
            <person name="Hu Y."/>
            <person name="Wu T."/>
            <person name="Yang Q."/>
            <person name="An Z."/>
            <person name="Feng S."/>
            <person name="Deng Z."/>
            <person name="Wu W."/>
            <person name="Zeng X."/>
            <person name="Tu M."/>
            <person name="Wang X."/>
            <person name="Huang H."/>
        </authorList>
    </citation>
    <scope>NUCLEOTIDE SEQUENCE [LARGE SCALE GENOMIC DNA]</scope>
    <source>
        <strain evidence="1">MT/VB/25A 57/8</strain>
    </source>
</reference>